<evidence type="ECO:0000313" key="4">
    <source>
        <dbReference type="Proteomes" id="UP001173465"/>
    </source>
</evidence>
<dbReference type="InterPro" id="IPR001482">
    <property type="entry name" value="T2SS/T4SS_dom"/>
</dbReference>
<dbReference type="PANTHER" id="PTHR30486:SF12">
    <property type="entry name" value="TYPE IV PILUS ATPASE PILU"/>
    <property type="match status" value="1"/>
</dbReference>
<reference evidence="3" key="2">
    <citation type="journal article" date="2022" name="Sci. Total Environ.">
        <title>Prevalence, transmission, and molecular epidemiology of tet(X)-positive bacteria among humans, animals, and environmental niches in China: An epidemiological, and genomic-based study.</title>
        <authorList>
            <person name="Dong N."/>
            <person name="Zeng Y."/>
            <person name="Cai C."/>
            <person name="Sun C."/>
            <person name="Lu J."/>
            <person name="Liu C."/>
            <person name="Zhou H."/>
            <person name="Sun Q."/>
            <person name="Shu L."/>
            <person name="Wang H."/>
            <person name="Wang Y."/>
            <person name="Wang S."/>
            <person name="Wu C."/>
            <person name="Chan E.W."/>
            <person name="Chen G."/>
            <person name="Shen Z."/>
            <person name="Chen S."/>
            <person name="Zhang R."/>
        </authorList>
    </citation>
    <scope>NUCLEOTIDE SEQUENCE</scope>
    <source>
        <strain evidence="3">DF46-2-2</strain>
    </source>
</reference>
<dbReference type="RefSeq" id="WP_286594075.1">
    <property type="nucleotide sequence ID" value="NZ_JACANB010000005.1"/>
</dbReference>
<comment type="similarity">
    <text evidence="1">Belongs to the GSP E family.</text>
</comment>
<dbReference type="Gene3D" id="3.30.450.90">
    <property type="match status" value="1"/>
</dbReference>
<dbReference type="FunFam" id="3.40.50.300:FF:001116">
    <property type="entry name" value="Type IV pili twitching motility protein PilT"/>
    <property type="match status" value="1"/>
</dbReference>
<proteinExistence type="inferred from homology"/>
<dbReference type="AlphaFoldDB" id="A0AAW7DSZ8"/>
<dbReference type="Proteomes" id="UP001173465">
    <property type="component" value="Unassembled WGS sequence"/>
</dbReference>
<comment type="caution">
    <text evidence="3">The sequence shown here is derived from an EMBL/GenBank/DDBJ whole genome shotgun (WGS) entry which is preliminary data.</text>
</comment>
<accession>A0AAW7DSZ8</accession>
<dbReference type="SUPFAM" id="SSF52540">
    <property type="entry name" value="P-loop containing nucleoside triphosphate hydrolases"/>
    <property type="match status" value="1"/>
</dbReference>
<dbReference type="NCBIfam" id="TIGR01420">
    <property type="entry name" value="pilT_fam"/>
    <property type="match status" value="1"/>
</dbReference>
<dbReference type="EMBL" id="JACANB010000005">
    <property type="protein sequence ID" value="MDM1696812.1"/>
    <property type="molecule type" value="Genomic_DNA"/>
</dbReference>
<dbReference type="PANTHER" id="PTHR30486">
    <property type="entry name" value="TWITCHING MOTILITY PROTEIN PILT"/>
    <property type="match status" value="1"/>
</dbReference>
<dbReference type="Gene3D" id="3.40.50.300">
    <property type="entry name" value="P-loop containing nucleotide triphosphate hydrolases"/>
    <property type="match status" value="1"/>
</dbReference>
<dbReference type="Pfam" id="PF00437">
    <property type="entry name" value="T2SSE"/>
    <property type="match status" value="1"/>
</dbReference>
<evidence type="ECO:0000259" key="2">
    <source>
        <dbReference type="Pfam" id="PF00437"/>
    </source>
</evidence>
<gene>
    <name evidence="3" type="ORF">HX099_09095</name>
</gene>
<evidence type="ECO:0000256" key="1">
    <source>
        <dbReference type="ARBA" id="ARBA00006611"/>
    </source>
</evidence>
<organism evidence="3 4">
    <name type="scientific">Thiopseudomonas alkaliphila</name>
    <dbReference type="NCBI Taxonomy" id="1697053"/>
    <lineage>
        <taxon>Bacteria</taxon>
        <taxon>Pseudomonadati</taxon>
        <taxon>Pseudomonadota</taxon>
        <taxon>Gammaproteobacteria</taxon>
        <taxon>Pseudomonadales</taxon>
        <taxon>Pseudomonadaceae</taxon>
        <taxon>Thiopseudomonas</taxon>
    </lineage>
</organism>
<dbReference type="GO" id="GO:0005524">
    <property type="term" value="F:ATP binding"/>
    <property type="evidence" value="ECO:0007669"/>
    <property type="project" value="InterPro"/>
</dbReference>
<dbReference type="InterPro" id="IPR006321">
    <property type="entry name" value="PilT/PilU"/>
</dbReference>
<dbReference type="GO" id="GO:0016887">
    <property type="term" value="F:ATP hydrolysis activity"/>
    <property type="evidence" value="ECO:0007669"/>
    <property type="project" value="InterPro"/>
</dbReference>
<dbReference type="InterPro" id="IPR050921">
    <property type="entry name" value="T4SS_GSP_E_ATPase"/>
</dbReference>
<dbReference type="CDD" id="cd01131">
    <property type="entry name" value="PilT"/>
    <property type="match status" value="1"/>
</dbReference>
<reference evidence="3" key="1">
    <citation type="submission" date="2020-06" db="EMBL/GenBank/DDBJ databases">
        <authorList>
            <person name="Dong N."/>
        </authorList>
    </citation>
    <scope>NUCLEOTIDE SEQUENCE</scope>
    <source>
        <strain evidence="3">DF46-2-2</strain>
    </source>
</reference>
<name>A0AAW7DSZ8_9GAMM</name>
<sequence>MTKPGLPSIEQLLKGMISINASDLFITVGVAPTYKVHGKMHALSFPPITPKQSKIIAHHLMSDSDRATFDSGTEVNFAINLEGIGRFRANTFLQQGFVGMVIRRIKTAIPDFNELSLPPILEQLAMSKNGLILFVGPVGAGKSSSLAAMIGHRNRNSSGHIISIEDPIEFIHQHDGCIVTQREVGLDTASYSDALQNTLRQSPDVILLGEVRTQESMEYAITFAETGHLCLATLHAQNAVQTLERIVSMFPSERHEKVWMDLSINLRAIIAQQLIPSIDGNSRVATVEVLLNTPLAAEYIRKGDILELKDLMKRSTELGMRSFDQDLYELYSKGKISYEDALAHANSENDLRLMVKLASENGSDYLASTKQEFKLDISDDSDLNYFSLP</sequence>
<dbReference type="InterPro" id="IPR027417">
    <property type="entry name" value="P-loop_NTPase"/>
</dbReference>
<protein>
    <submittedName>
        <fullName evidence="3">PilT/PilU family type 4a pilus ATPase</fullName>
    </submittedName>
</protein>
<feature type="domain" description="Bacterial type II secretion system protein E" evidence="2">
    <location>
        <begin position="8"/>
        <end position="287"/>
    </location>
</feature>
<evidence type="ECO:0000313" key="3">
    <source>
        <dbReference type="EMBL" id="MDM1696812.1"/>
    </source>
</evidence>